<feature type="transmembrane region" description="Helical" evidence="1">
    <location>
        <begin position="6"/>
        <end position="26"/>
    </location>
</feature>
<dbReference type="Proteomes" id="UP001253545">
    <property type="component" value="Unassembled WGS sequence"/>
</dbReference>
<evidence type="ECO:0000313" key="2">
    <source>
        <dbReference type="EMBL" id="MDT0594250.1"/>
    </source>
</evidence>
<organism evidence="2 3">
    <name type="scientific">Glaciecola petra</name>
    <dbReference type="NCBI Taxonomy" id="3075602"/>
    <lineage>
        <taxon>Bacteria</taxon>
        <taxon>Pseudomonadati</taxon>
        <taxon>Pseudomonadota</taxon>
        <taxon>Gammaproteobacteria</taxon>
        <taxon>Alteromonadales</taxon>
        <taxon>Alteromonadaceae</taxon>
        <taxon>Glaciecola</taxon>
    </lineage>
</organism>
<keyword evidence="1" id="KW-0812">Transmembrane</keyword>
<dbReference type="RefSeq" id="WP_311367730.1">
    <property type="nucleotide sequence ID" value="NZ_JAVRHX010000001.1"/>
</dbReference>
<dbReference type="CDD" id="cd01324">
    <property type="entry name" value="cbb3_Oxidase_CcoQ"/>
    <property type="match status" value="1"/>
</dbReference>
<name>A0ABU2ZNR5_9ALTE</name>
<proteinExistence type="predicted"/>
<dbReference type="Pfam" id="PF05545">
    <property type="entry name" value="FixQ"/>
    <property type="match status" value="1"/>
</dbReference>
<dbReference type="InterPro" id="IPR008621">
    <property type="entry name" value="Cbb3-typ_cyt_oxidase_comp"/>
</dbReference>
<protein>
    <submittedName>
        <fullName evidence="2">Cbb3-type cytochrome c oxidase subunit 3</fullName>
    </submittedName>
</protein>
<keyword evidence="1" id="KW-1133">Transmembrane helix</keyword>
<dbReference type="EMBL" id="JAVRHX010000001">
    <property type="protein sequence ID" value="MDT0594250.1"/>
    <property type="molecule type" value="Genomic_DNA"/>
</dbReference>
<reference evidence="2 3" key="1">
    <citation type="submission" date="2023-09" db="EMBL/GenBank/DDBJ databases">
        <authorList>
            <person name="Rey-Velasco X."/>
        </authorList>
    </citation>
    <scope>NUCLEOTIDE SEQUENCE [LARGE SCALE GENOMIC DNA]</scope>
    <source>
        <strain evidence="2 3">P117</strain>
    </source>
</reference>
<evidence type="ECO:0000313" key="3">
    <source>
        <dbReference type="Proteomes" id="UP001253545"/>
    </source>
</evidence>
<keyword evidence="1" id="KW-0472">Membrane</keyword>
<sequence length="64" mass="7298">MDQGIVGSIFTVVVFVAFVGACWWAFTGRNKSKFDEAANIIFEDEVQHKNTQMNEQINKKDQES</sequence>
<comment type="caution">
    <text evidence="2">The sequence shown here is derived from an EMBL/GenBank/DDBJ whole genome shotgun (WGS) entry which is preliminary data.</text>
</comment>
<gene>
    <name evidence="2" type="ORF">RM552_05285</name>
</gene>
<keyword evidence="3" id="KW-1185">Reference proteome</keyword>
<evidence type="ECO:0000256" key="1">
    <source>
        <dbReference type="SAM" id="Phobius"/>
    </source>
</evidence>
<accession>A0ABU2ZNR5</accession>